<comment type="caution">
    <text evidence="2">The sequence shown here is derived from an EMBL/GenBank/DDBJ whole genome shotgun (WGS) entry which is preliminary data.</text>
</comment>
<name>A0A8S0VZY8_CYCAE</name>
<protein>
    <submittedName>
        <fullName evidence="2">Uncharacterized protein</fullName>
    </submittedName>
</protein>
<feature type="region of interest" description="Disordered" evidence="1">
    <location>
        <begin position="174"/>
        <end position="215"/>
    </location>
</feature>
<dbReference type="EMBL" id="CACVBS010000078">
    <property type="protein sequence ID" value="CAA7269394.1"/>
    <property type="molecule type" value="Genomic_DNA"/>
</dbReference>
<proteinExistence type="predicted"/>
<evidence type="ECO:0000256" key="1">
    <source>
        <dbReference type="SAM" id="MobiDB-lite"/>
    </source>
</evidence>
<evidence type="ECO:0000313" key="3">
    <source>
        <dbReference type="Proteomes" id="UP000467700"/>
    </source>
</evidence>
<dbReference type="AlphaFoldDB" id="A0A8S0VZY8"/>
<keyword evidence="3" id="KW-1185">Reference proteome</keyword>
<dbReference type="Proteomes" id="UP000467700">
    <property type="component" value="Unassembled WGS sequence"/>
</dbReference>
<dbReference type="OrthoDB" id="10397788at2759"/>
<sequence>MSDRLFALATFAVSAAEEAARALNGTLPYDFQSTSLNPDGAAPEIQQPQQSIPPKIVSFVVQPEPHDAKDALKLLFFQMDFSTDRTTGDTSARPVKWMLYEKKTPDTHDVWQSAFAPTYLASGLKEKGKASKARRRASTPDIFRPAKLGNYSEKRVSGVAEQLESYGMIQVRGSRDDPVAGTKDAHRAARSGIRSAHRPSHTDHSESEDSTLRHLTAPEVERIRRRSRIPWIDIVCHPEVGQPRRGSDCVGQIILS</sequence>
<organism evidence="2 3">
    <name type="scientific">Cyclocybe aegerita</name>
    <name type="common">Black poplar mushroom</name>
    <name type="synonym">Agrocybe aegerita</name>
    <dbReference type="NCBI Taxonomy" id="1973307"/>
    <lineage>
        <taxon>Eukaryota</taxon>
        <taxon>Fungi</taxon>
        <taxon>Dikarya</taxon>
        <taxon>Basidiomycota</taxon>
        <taxon>Agaricomycotina</taxon>
        <taxon>Agaricomycetes</taxon>
        <taxon>Agaricomycetidae</taxon>
        <taxon>Agaricales</taxon>
        <taxon>Agaricineae</taxon>
        <taxon>Bolbitiaceae</taxon>
        <taxon>Cyclocybe</taxon>
    </lineage>
</organism>
<feature type="compositionally biased region" description="Basic and acidic residues" evidence="1">
    <location>
        <begin position="174"/>
        <end position="187"/>
    </location>
</feature>
<feature type="compositionally biased region" description="Basic and acidic residues" evidence="1">
    <location>
        <begin position="200"/>
        <end position="212"/>
    </location>
</feature>
<gene>
    <name evidence="2" type="ORF">AAE3_LOCUS11664</name>
</gene>
<accession>A0A8S0VZY8</accession>
<evidence type="ECO:0000313" key="2">
    <source>
        <dbReference type="EMBL" id="CAA7269394.1"/>
    </source>
</evidence>
<reference evidence="2 3" key="1">
    <citation type="submission" date="2020-01" db="EMBL/GenBank/DDBJ databases">
        <authorList>
            <person name="Gupta K D."/>
        </authorList>
    </citation>
    <scope>NUCLEOTIDE SEQUENCE [LARGE SCALE GENOMIC DNA]</scope>
</reference>